<sequence length="228" mass="27118">METLIAKNEARNRWYPQSVESYKMSIKIPYDTQENKRLNSNFAYSMQYIEYIEKQIKELKLSEVLLTMLYKSYIITGMGITEMLFVYLLKSTGNWNKTEWEEYSNFKANPIETDGVTIKAETKLYKKVPPYEMRMDLDSMIKRIEKKHILTIDHNIFPALKKLRELRNRVHLQTGRDAYDHDYNSIGFNEIQMMRRILYAILTTPEICNNAARFEFINASYTDGLQKE</sequence>
<reference evidence="1" key="1">
    <citation type="submission" date="2020-09" db="EMBL/GenBank/DDBJ databases">
        <title>New species isolated from human feces.</title>
        <authorList>
            <person name="Kitahara M."/>
            <person name="Shigeno Y."/>
            <person name="Shime M."/>
            <person name="Matsumoto Y."/>
            <person name="Nakamura S."/>
            <person name="Motooka D."/>
            <person name="Fukuoka S."/>
            <person name="Nishikawa H."/>
            <person name="Benno Y."/>
        </authorList>
    </citation>
    <scope>NUCLEOTIDE SEQUENCE</scope>
    <source>
        <strain evidence="1">MM35</strain>
    </source>
</reference>
<accession>A0A810PML9</accession>
<protein>
    <submittedName>
        <fullName evidence="1">Uncharacterized protein</fullName>
    </submittedName>
</protein>
<dbReference type="Proteomes" id="UP000681343">
    <property type="component" value="Chromosome"/>
</dbReference>
<gene>
    <name evidence="1" type="ORF">MM35RIKEN_03710</name>
</gene>
<evidence type="ECO:0000313" key="1">
    <source>
        <dbReference type="EMBL" id="BCK78179.1"/>
    </source>
</evidence>
<dbReference type="EMBL" id="AP023415">
    <property type="protein sequence ID" value="BCK78179.1"/>
    <property type="molecule type" value="Genomic_DNA"/>
</dbReference>
<proteinExistence type="predicted"/>
<organism evidence="1 2">
    <name type="scientific">Vescimonas fastidiosa</name>
    <dbReference type="NCBI Taxonomy" id="2714353"/>
    <lineage>
        <taxon>Bacteria</taxon>
        <taxon>Bacillati</taxon>
        <taxon>Bacillota</taxon>
        <taxon>Clostridia</taxon>
        <taxon>Eubacteriales</taxon>
        <taxon>Oscillospiraceae</taxon>
        <taxon>Vescimonas</taxon>
    </lineage>
</organism>
<dbReference type="AlphaFoldDB" id="A0A810PML9"/>
<evidence type="ECO:0000313" key="2">
    <source>
        <dbReference type="Proteomes" id="UP000681343"/>
    </source>
</evidence>
<dbReference type="KEGG" id="vfa:MM35RIKEN_03710"/>
<keyword evidence="2" id="KW-1185">Reference proteome</keyword>
<dbReference type="RefSeq" id="WP_212818766.1">
    <property type="nucleotide sequence ID" value="NZ_AP023415.1"/>
</dbReference>
<name>A0A810PML9_9FIRM</name>